<dbReference type="InterPro" id="IPR036259">
    <property type="entry name" value="MFS_trans_sf"/>
</dbReference>
<feature type="transmembrane region" description="Helical" evidence="6">
    <location>
        <begin position="28"/>
        <end position="47"/>
    </location>
</feature>
<comment type="caution">
    <text evidence="7">The sequence shown here is derived from an EMBL/GenBank/DDBJ whole genome shotgun (WGS) entry which is preliminary data.</text>
</comment>
<comment type="subcellular location">
    <subcellularLocation>
        <location evidence="1">Membrane</location>
        <topology evidence="1">Multi-pass membrane protein</topology>
    </subcellularLocation>
</comment>
<evidence type="ECO:0000256" key="4">
    <source>
        <dbReference type="ARBA" id="ARBA00022989"/>
    </source>
</evidence>
<name>A0ABQ8I8H9_9ROSI</name>
<evidence type="ECO:0008006" key="9">
    <source>
        <dbReference type="Google" id="ProtNLM"/>
    </source>
</evidence>
<organism evidence="7 8">
    <name type="scientific">Xanthoceras sorbifolium</name>
    <dbReference type="NCBI Taxonomy" id="99658"/>
    <lineage>
        <taxon>Eukaryota</taxon>
        <taxon>Viridiplantae</taxon>
        <taxon>Streptophyta</taxon>
        <taxon>Embryophyta</taxon>
        <taxon>Tracheophyta</taxon>
        <taxon>Spermatophyta</taxon>
        <taxon>Magnoliopsida</taxon>
        <taxon>eudicotyledons</taxon>
        <taxon>Gunneridae</taxon>
        <taxon>Pentapetalae</taxon>
        <taxon>rosids</taxon>
        <taxon>malvids</taxon>
        <taxon>Sapindales</taxon>
        <taxon>Sapindaceae</taxon>
        <taxon>Xanthoceroideae</taxon>
        <taxon>Xanthoceras</taxon>
    </lineage>
</organism>
<evidence type="ECO:0000313" key="7">
    <source>
        <dbReference type="EMBL" id="KAH7572946.1"/>
    </source>
</evidence>
<keyword evidence="3 6" id="KW-0812">Transmembrane</keyword>
<dbReference type="EMBL" id="JAFEMO010000003">
    <property type="protein sequence ID" value="KAH7572946.1"/>
    <property type="molecule type" value="Genomic_DNA"/>
</dbReference>
<dbReference type="SUPFAM" id="SSF103473">
    <property type="entry name" value="MFS general substrate transporter"/>
    <property type="match status" value="2"/>
</dbReference>
<accession>A0ABQ8I8H9</accession>
<feature type="transmembrane region" description="Helical" evidence="6">
    <location>
        <begin position="172"/>
        <end position="195"/>
    </location>
</feature>
<dbReference type="PANTHER" id="PTHR24064">
    <property type="entry name" value="SOLUTE CARRIER FAMILY 22 MEMBER"/>
    <property type="match status" value="1"/>
</dbReference>
<sequence length="521" mass="56780">MSILCFSIASSLLYTLYSYTPGYLHDNVAAAVIGVALCGTIAGQLFFGWLGDKMSRKRVYGMTLMLVVVCSITSGLSFGKDPKAVMSIVCFFRFWLGFGIGGDYPLSTTIISKHANKKTHGAFIDVVSTMRGFGIFADGMVVIITFAAFNAKFSAPIYAVDRIRSTVPENDYLWHIIVMFEVIPPVLTYTVVFMTRPSFGVKLAMVVYSDFRGPFISASSVVSHFSVSYLVVGFGIGGDYPLSIIIMFENANKKTRGAFIDVISAMQGFGIFAGGMVAIITSAVFNAKFSALIYGLIAFDQLCLKLITFGGVEKLLTRASHGRATITSSKSLDVAKTQWYHITAVVIAGMGFCTDAYDLFCIPLVTKLLGWIYYHKEGSYTPGYLPDNVAASIIDVALCGTIAGQLFFSWLGDKMGRKRAYGITLKLVVVCLIASGISFGKDHKAVTSTVYFFHFSLGFSIGCFGILAGGMVAIITSAAFNAKFPASIYAVDRIRSTVPKDDYLRLNHTIHKRAYQSRLQK</sequence>
<dbReference type="PROSITE" id="PS00217">
    <property type="entry name" value="SUGAR_TRANSPORT_2"/>
    <property type="match status" value="1"/>
</dbReference>
<feature type="transmembrane region" description="Helical" evidence="6">
    <location>
        <begin position="59"/>
        <end position="78"/>
    </location>
</feature>
<feature type="transmembrane region" description="Helical" evidence="6">
    <location>
        <begin position="420"/>
        <end position="439"/>
    </location>
</feature>
<evidence type="ECO:0000256" key="5">
    <source>
        <dbReference type="ARBA" id="ARBA00023136"/>
    </source>
</evidence>
<feature type="transmembrane region" description="Helical" evidence="6">
    <location>
        <begin position="133"/>
        <end position="151"/>
    </location>
</feature>
<evidence type="ECO:0000256" key="2">
    <source>
        <dbReference type="ARBA" id="ARBA00022448"/>
    </source>
</evidence>
<dbReference type="InterPro" id="IPR005828">
    <property type="entry name" value="MFS_sugar_transport-like"/>
</dbReference>
<feature type="transmembrane region" description="Helical" evidence="6">
    <location>
        <begin position="389"/>
        <end position="408"/>
    </location>
</feature>
<keyword evidence="4 6" id="KW-1133">Transmembrane helix</keyword>
<proteinExistence type="predicted"/>
<reference evidence="7 8" key="1">
    <citation type="submission" date="2021-02" db="EMBL/GenBank/DDBJ databases">
        <title>Plant Genome Project.</title>
        <authorList>
            <person name="Zhang R.-G."/>
        </authorList>
    </citation>
    <scope>NUCLEOTIDE SEQUENCE [LARGE SCALE GENOMIC DNA]</scope>
    <source>
        <tissue evidence="7">Leaves</tissue>
    </source>
</reference>
<feature type="transmembrane region" description="Helical" evidence="6">
    <location>
        <begin position="451"/>
        <end position="475"/>
    </location>
</feature>
<evidence type="ECO:0000256" key="3">
    <source>
        <dbReference type="ARBA" id="ARBA00022692"/>
    </source>
</evidence>
<protein>
    <recommendedName>
        <fullName evidence="9">Major facilitator superfamily (MFS) profile domain-containing protein</fullName>
    </recommendedName>
</protein>
<dbReference type="InterPro" id="IPR005829">
    <property type="entry name" value="Sugar_transporter_CS"/>
</dbReference>
<evidence type="ECO:0000256" key="1">
    <source>
        <dbReference type="ARBA" id="ARBA00004141"/>
    </source>
</evidence>
<feature type="transmembrane region" description="Helical" evidence="6">
    <location>
        <begin position="215"/>
        <end position="237"/>
    </location>
</feature>
<keyword evidence="5 6" id="KW-0472">Membrane</keyword>
<keyword evidence="8" id="KW-1185">Reference proteome</keyword>
<keyword evidence="2" id="KW-0813">Transport</keyword>
<feature type="transmembrane region" description="Helical" evidence="6">
    <location>
        <begin position="258"/>
        <end position="285"/>
    </location>
</feature>
<dbReference type="Gene3D" id="1.20.1250.20">
    <property type="entry name" value="MFS general substrate transporter like domains"/>
    <property type="match status" value="3"/>
</dbReference>
<gene>
    <name evidence="7" type="ORF">JRO89_XS03G0040600</name>
</gene>
<evidence type="ECO:0000313" key="8">
    <source>
        <dbReference type="Proteomes" id="UP000827721"/>
    </source>
</evidence>
<dbReference type="Pfam" id="PF00083">
    <property type="entry name" value="Sugar_tr"/>
    <property type="match status" value="2"/>
</dbReference>
<evidence type="ECO:0000256" key="6">
    <source>
        <dbReference type="SAM" id="Phobius"/>
    </source>
</evidence>
<dbReference type="Proteomes" id="UP000827721">
    <property type="component" value="Unassembled WGS sequence"/>
</dbReference>